<keyword evidence="1" id="KW-0472">Membrane</keyword>
<feature type="transmembrane region" description="Helical" evidence="1">
    <location>
        <begin position="74"/>
        <end position="96"/>
    </location>
</feature>
<evidence type="ECO:0000313" key="3">
    <source>
        <dbReference type="Proteomes" id="UP000028542"/>
    </source>
</evidence>
<comment type="caution">
    <text evidence="2">The sequence shown here is derived from an EMBL/GenBank/DDBJ whole genome shotgun (WGS) entry which is preliminary data.</text>
</comment>
<feature type="transmembrane region" description="Helical" evidence="1">
    <location>
        <begin position="7"/>
        <end position="24"/>
    </location>
</feature>
<accession>A0A084J808</accession>
<proteinExistence type="predicted"/>
<keyword evidence="3" id="KW-1185">Reference proteome</keyword>
<evidence type="ECO:0000256" key="1">
    <source>
        <dbReference type="SAM" id="Phobius"/>
    </source>
</evidence>
<organism evidence="2 3">
    <name type="scientific">Clostridium sulfidigenes</name>
    <dbReference type="NCBI Taxonomy" id="318464"/>
    <lineage>
        <taxon>Bacteria</taxon>
        <taxon>Bacillati</taxon>
        <taxon>Bacillota</taxon>
        <taxon>Clostridia</taxon>
        <taxon>Eubacteriales</taxon>
        <taxon>Clostridiaceae</taxon>
        <taxon>Clostridium</taxon>
    </lineage>
</organism>
<name>A0A084J808_9CLOT</name>
<keyword evidence="1" id="KW-0812">Transmembrane</keyword>
<reference evidence="2 3" key="1">
    <citation type="submission" date="2014-07" db="EMBL/GenBank/DDBJ databases">
        <title>Draft genome of Clostridium sulfidigenes 113A isolated from sediments associated with methane hydrate from Krishna Godavari basin.</title>
        <authorList>
            <person name="Honkalas V.S."/>
            <person name="Dabir A.P."/>
            <person name="Arora P."/>
            <person name="Dhakephalkar P.K."/>
        </authorList>
    </citation>
    <scope>NUCLEOTIDE SEQUENCE [LARGE SCALE GENOMIC DNA]</scope>
    <source>
        <strain evidence="2 3">113A</strain>
    </source>
</reference>
<dbReference type="AlphaFoldDB" id="A0A084J808"/>
<dbReference type="EMBL" id="JPMD01000046">
    <property type="protein sequence ID" value="KEZ85092.1"/>
    <property type="molecule type" value="Genomic_DNA"/>
</dbReference>
<dbReference type="eggNOG" id="ENOG5033B8U">
    <property type="taxonomic scope" value="Bacteria"/>
</dbReference>
<keyword evidence="1" id="KW-1133">Transmembrane helix</keyword>
<sequence>MKLKLNIYSFILSLVCVILFFLSIESNKVINFTMDLLQVHPLVIVMILSIVTLLLGLLGFSAAISWFQLFRGVFTVAITIIMTGFIIFILTVGRVVSFT</sequence>
<feature type="transmembrane region" description="Helical" evidence="1">
    <location>
        <begin position="44"/>
        <end position="67"/>
    </location>
</feature>
<gene>
    <name evidence="2" type="ORF">IO99_16885</name>
</gene>
<dbReference type="Proteomes" id="UP000028542">
    <property type="component" value="Unassembled WGS sequence"/>
</dbReference>
<evidence type="ECO:0000313" key="2">
    <source>
        <dbReference type="EMBL" id="KEZ85092.1"/>
    </source>
</evidence>
<dbReference type="STRING" id="318464.IO99_16885"/>
<dbReference type="RefSeq" id="WP_035135274.1">
    <property type="nucleotide sequence ID" value="NZ_JPMD01000046.1"/>
</dbReference>
<protein>
    <submittedName>
        <fullName evidence="2">Uncharacterized protein</fullName>
    </submittedName>
</protein>